<gene>
    <name evidence="2" type="ORF">UV68_C0032G0008</name>
</gene>
<dbReference type="PROSITE" id="PS51257">
    <property type="entry name" value="PROKAR_LIPOPROTEIN"/>
    <property type="match status" value="1"/>
</dbReference>
<reference evidence="2 3" key="1">
    <citation type="journal article" date="2015" name="Nature">
        <title>rRNA introns, odd ribosomes, and small enigmatic genomes across a large radiation of phyla.</title>
        <authorList>
            <person name="Brown C.T."/>
            <person name="Hug L.A."/>
            <person name="Thomas B.C."/>
            <person name="Sharon I."/>
            <person name="Castelle C.J."/>
            <person name="Singh A."/>
            <person name="Wilkins M.J."/>
            <person name="Williams K.H."/>
            <person name="Banfield J.F."/>
        </authorList>
    </citation>
    <scope>NUCLEOTIDE SEQUENCE [LARGE SCALE GENOMIC DNA]</scope>
</reference>
<dbReference type="EMBL" id="LCFK01000032">
    <property type="protein sequence ID" value="KKS92913.1"/>
    <property type="molecule type" value="Genomic_DNA"/>
</dbReference>
<dbReference type="AlphaFoldDB" id="A0A0G1G1R4"/>
<feature type="chain" id="PRO_5002537280" description="Lipoprotein" evidence="1">
    <location>
        <begin position="22"/>
        <end position="121"/>
    </location>
</feature>
<dbReference type="Proteomes" id="UP000033980">
    <property type="component" value="Unassembled WGS sequence"/>
</dbReference>
<name>A0A0G1G1R4_9BACT</name>
<proteinExistence type="predicted"/>
<evidence type="ECO:0008006" key="4">
    <source>
        <dbReference type="Google" id="ProtNLM"/>
    </source>
</evidence>
<evidence type="ECO:0000313" key="2">
    <source>
        <dbReference type="EMBL" id="KKS92913.1"/>
    </source>
</evidence>
<protein>
    <recommendedName>
        <fullName evidence="4">Lipoprotein</fullName>
    </recommendedName>
</protein>
<evidence type="ECO:0000313" key="3">
    <source>
        <dbReference type="Proteomes" id="UP000033980"/>
    </source>
</evidence>
<comment type="caution">
    <text evidence="2">The sequence shown here is derived from an EMBL/GenBank/DDBJ whole genome shotgun (WGS) entry which is preliminary data.</text>
</comment>
<accession>A0A0G1G1R4</accession>
<feature type="signal peptide" evidence="1">
    <location>
        <begin position="1"/>
        <end position="21"/>
    </location>
</feature>
<evidence type="ECO:0000256" key="1">
    <source>
        <dbReference type="SAM" id="SignalP"/>
    </source>
</evidence>
<organism evidence="2 3">
    <name type="scientific">Candidatus Collierbacteria bacterium GW2011_GWC2_43_12</name>
    <dbReference type="NCBI Taxonomy" id="1618390"/>
    <lineage>
        <taxon>Bacteria</taxon>
        <taxon>Candidatus Collieribacteriota</taxon>
    </lineage>
</organism>
<sequence>MFFKYLRLVLFVVLLSACAPGGEPVQIEKRTASLETAAGSYSVFSFSNGDDECYVASDEASNRQDAVSMQCSFGSDRLGSQQPILAGSYTVSYFVTGGDECYVASDEDSNVQNAVLMRCSF</sequence>
<keyword evidence="1" id="KW-0732">Signal</keyword>